<evidence type="ECO:0000256" key="19">
    <source>
        <dbReference type="RuleBase" id="RU361226"/>
    </source>
</evidence>
<evidence type="ECO:0000256" key="17">
    <source>
        <dbReference type="ARBA" id="ARBA00049138"/>
    </source>
</evidence>
<dbReference type="PRINTS" id="PR00371">
    <property type="entry name" value="FPNCR"/>
</dbReference>
<keyword evidence="10 19" id="KW-0560">Oxidoreductase</keyword>
<accession>A0A9P5G954</accession>
<dbReference type="GO" id="GO:0005741">
    <property type="term" value="C:mitochondrial outer membrane"/>
    <property type="evidence" value="ECO:0007669"/>
    <property type="project" value="UniProtKB-SubCell"/>
</dbReference>
<evidence type="ECO:0000256" key="18">
    <source>
        <dbReference type="PIRSR" id="PIRSR601834-1"/>
    </source>
</evidence>
<evidence type="ECO:0000256" key="15">
    <source>
        <dbReference type="ARBA" id="ARBA00038836"/>
    </source>
</evidence>
<feature type="binding site" evidence="18">
    <location>
        <position position="142"/>
    </location>
    <ligand>
        <name>FAD</name>
        <dbReference type="ChEBI" id="CHEBI:57692"/>
    </ligand>
</feature>
<comment type="subunit">
    <text evidence="15">Monomer. Component of the 2-(3-amino-3-carboxypropyl)histidine synthase complex composed of DPH1, DPH2, DPH3 and a NADH-dependent reductase, predominantly CBR1.</text>
</comment>
<dbReference type="PANTHER" id="PTHR19370:SF184">
    <property type="entry name" value="NADH-CYTOCHROME B5 REDUCTASE-LIKE"/>
    <property type="match status" value="1"/>
</dbReference>
<evidence type="ECO:0000256" key="11">
    <source>
        <dbReference type="ARBA" id="ARBA00023027"/>
    </source>
</evidence>
<keyword evidence="5 18" id="KW-0285">Flavoprotein</keyword>
<comment type="pathway">
    <text evidence="3">Protein modification; peptidyl-diphthamide biosynthesis.</text>
</comment>
<keyword evidence="11 19" id="KW-0520">NAD</keyword>
<comment type="catalytic activity">
    <reaction evidence="17">
        <text>2 Fe(3+)-[Dph3] + NADH = 2 Fe(2+)-[Dph3] + NAD(+) + H(+)</text>
        <dbReference type="Rhea" id="RHEA:71231"/>
        <dbReference type="Rhea" id="RHEA-COMP:18002"/>
        <dbReference type="Rhea" id="RHEA-COMP:18003"/>
        <dbReference type="ChEBI" id="CHEBI:15378"/>
        <dbReference type="ChEBI" id="CHEBI:29033"/>
        <dbReference type="ChEBI" id="CHEBI:29034"/>
        <dbReference type="ChEBI" id="CHEBI:57540"/>
        <dbReference type="ChEBI" id="CHEBI:57945"/>
        <dbReference type="ChEBI" id="CHEBI:83228"/>
    </reaction>
    <physiologicalReaction direction="left-to-right" evidence="17">
        <dbReference type="Rhea" id="RHEA:71232"/>
    </physiologicalReaction>
</comment>
<dbReference type="GO" id="GO:0005783">
    <property type="term" value="C:endoplasmic reticulum"/>
    <property type="evidence" value="ECO:0007669"/>
    <property type="project" value="TreeGrafter"/>
</dbReference>
<keyword evidence="9 20" id="KW-1133">Transmembrane helix</keyword>
<sequence>MATVKNNDDLLNTVLHGIIIPSALLIVGCIIVKPEWTAYAVLVTAALASLKFYRGRPKQIIFPDQFTEFPLIDKVPVSHNAHIYRFALPRSTDTLGLPTGQHITVTATIDDKEVSRSYTPISSNQDEGHFELLVKHYPEGKISGYLNSLNLQQTIKVKGPKGKMVYQPNMVKHIGMIAGGTGIAPMLQVLSTIVRDPHDVTRVSLIFANVTEEDILLKEDIDEIAEKYPYFKVHYVLNNPPEDWDGSTGFVTDELIREYLPAPSDDTKILICGPPPMVAAMKKVTEAVGYDKANVVSKAEDQVFVF</sequence>
<evidence type="ECO:0000256" key="3">
    <source>
        <dbReference type="ARBA" id="ARBA00005156"/>
    </source>
</evidence>
<evidence type="ECO:0000256" key="14">
    <source>
        <dbReference type="ARBA" id="ARBA00037104"/>
    </source>
</evidence>
<evidence type="ECO:0000256" key="1">
    <source>
        <dbReference type="ARBA" id="ARBA00001974"/>
    </source>
</evidence>
<evidence type="ECO:0000256" key="10">
    <source>
        <dbReference type="ARBA" id="ARBA00023002"/>
    </source>
</evidence>
<dbReference type="CDD" id="cd06183">
    <property type="entry name" value="cyt_b5_reduct_like"/>
    <property type="match status" value="1"/>
</dbReference>
<feature type="binding site" evidence="18">
    <location>
        <position position="143"/>
    </location>
    <ligand>
        <name>FAD</name>
        <dbReference type="ChEBI" id="CHEBI:57692"/>
    </ligand>
</feature>
<dbReference type="Pfam" id="PF00970">
    <property type="entry name" value="FAD_binding_6"/>
    <property type="match status" value="1"/>
</dbReference>
<comment type="catalytic activity">
    <reaction evidence="16 19">
        <text>2 Fe(III)-[cytochrome b5] + NADH = 2 Fe(II)-[cytochrome b5] + NAD(+) + H(+)</text>
        <dbReference type="Rhea" id="RHEA:46680"/>
        <dbReference type="Rhea" id="RHEA-COMP:10438"/>
        <dbReference type="Rhea" id="RHEA-COMP:10439"/>
        <dbReference type="ChEBI" id="CHEBI:15378"/>
        <dbReference type="ChEBI" id="CHEBI:29033"/>
        <dbReference type="ChEBI" id="CHEBI:29034"/>
        <dbReference type="ChEBI" id="CHEBI:57540"/>
        <dbReference type="ChEBI" id="CHEBI:57945"/>
        <dbReference type="EC" id="1.6.2.2"/>
    </reaction>
</comment>
<feature type="domain" description="FAD-binding FR-type" evidence="21">
    <location>
        <begin position="64"/>
        <end position="167"/>
    </location>
</feature>
<evidence type="ECO:0000256" key="6">
    <source>
        <dbReference type="ARBA" id="ARBA00022692"/>
    </source>
</evidence>
<evidence type="ECO:0000259" key="21">
    <source>
        <dbReference type="PROSITE" id="PS51384"/>
    </source>
</evidence>
<keyword evidence="7" id="KW-1000">Mitochondrion outer membrane</keyword>
<dbReference type="EMBL" id="QQZK01000010">
    <property type="protein sequence ID" value="KAF5104276.1"/>
    <property type="molecule type" value="Genomic_DNA"/>
</dbReference>
<proteinExistence type="inferred from homology"/>
<dbReference type="AlphaFoldDB" id="A0A9P5G954"/>
<dbReference type="InterPro" id="IPR039261">
    <property type="entry name" value="FNR_nucleotide-bd"/>
</dbReference>
<dbReference type="PROSITE" id="PS51257">
    <property type="entry name" value="PROKAR_LIPOPROTEIN"/>
    <property type="match status" value="1"/>
</dbReference>
<evidence type="ECO:0000256" key="2">
    <source>
        <dbReference type="ARBA" id="ARBA00004572"/>
    </source>
</evidence>
<gene>
    <name evidence="22" type="ORF">DV451_000772</name>
</gene>
<evidence type="ECO:0000313" key="23">
    <source>
        <dbReference type="Proteomes" id="UP000750522"/>
    </source>
</evidence>
<dbReference type="InterPro" id="IPR001433">
    <property type="entry name" value="OxRdtase_FAD/NAD-bd"/>
</dbReference>
<comment type="similarity">
    <text evidence="4 19">Belongs to the flavoprotein pyridine nucleotide cytochrome reductase family.</text>
</comment>
<comment type="subcellular location">
    <subcellularLocation>
        <location evidence="2">Mitochondrion outer membrane</location>
        <topology evidence="2">Single-pass membrane protein</topology>
    </subcellularLocation>
</comment>
<feature type="binding site" evidence="18">
    <location>
        <position position="135"/>
    </location>
    <ligand>
        <name>FAD</name>
        <dbReference type="ChEBI" id="CHEBI:57692"/>
    </ligand>
</feature>
<dbReference type="PANTHER" id="PTHR19370">
    <property type="entry name" value="NADH-CYTOCHROME B5 REDUCTASE"/>
    <property type="match status" value="1"/>
</dbReference>
<evidence type="ECO:0000256" key="20">
    <source>
        <dbReference type="SAM" id="Phobius"/>
    </source>
</evidence>
<feature type="transmembrane region" description="Helical" evidence="20">
    <location>
        <begin position="12"/>
        <end position="30"/>
    </location>
</feature>
<organism evidence="22 23">
    <name type="scientific">Geotrichum candidum</name>
    <name type="common">Oospora lactis</name>
    <name type="synonym">Dipodascus geotrichum</name>
    <dbReference type="NCBI Taxonomy" id="1173061"/>
    <lineage>
        <taxon>Eukaryota</taxon>
        <taxon>Fungi</taxon>
        <taxon>Dikarya</taxon>
        <taxon>Ascomycota</taxon>
        <taxon>Saccharomycotina</taxon>
        <taxon>Dipodascomycetes</taxon>
        <taxon>Dipodascales</taxon>
        <taxon>Dipodascaceae</taxon>
        <taxon>Geotrichum</taxon>
    </lineage>
</organism>
<dbReference type="InterPro" id="IPR001834">
    <property type="entry name" value="CBR-like"/>
</dbReference>
<evidence type="ECO:0000256" key="9">
    <source>
        <dbReference type="ARBA" id="ARBA00022989"/>
    </source>
</evidence>
<evidence type="ECO:0000256" key="13">
    <source>
        <dbReference type="ARBA" id="ARBA00023136"/>
    </source>
</evidence>
<dbReference type="FunFam" id="2.40.30.10:FF:000032">
    <property type="entry name" value="NADH-cytochrome b5 reductase"/>
    <property type="match status" value="1"/>
</dbReference>
<feature type="binding site" evidence="18">
    <location>
        <position position="116"/>
    </location>
    <ligand>
        <name>FAD</name>
        <dbReference type="ChEBI" id="CHEBI:57692"/>
    </ligand>
</feature>
<dbReference type="InterPro" id="IPR017927">
    <property type="entry name" value="FAD-bd_FR_type"/>
</dbReference>
<dbReference type="PRINTS" id="PR00406">
    <property type="entry name" value="CYTB5RDTASE"/>
</dbReference>
<evidence type="ECO:0000256" key="8">
    <source>
        <dbReference type="ARBA" id="ARBA00022827"/>
    </source>
</evidence>
<evidence type="ECO:0000256" key="16">
    <source>
        <dbReference type="ARBA" id="ARBA00047682"/>
    </source>
</evidence>
<dbReference type="InterPro" id="IPR017938">
    <property type="entry name" value="Riboflavin_synthase-like_b-brl"/>
</dbReference>
<comment type="caution">
    <text evidence="22">The sequence shown here is derived from an EMBL/GenBank/DDBJ whole genome shotgun (WGS) entry which is preliminary data.</text>
</comment>
<keyword evidence="12" id="KW-0496">Mitochondrion</keyword>
<dbReference type="InterPro" id="IPR008333">
    <property type="entry name" value="Cbr1-like_FAD-bd_dom"/>
</dbReference>
<reference evidence="22" key="1">
    <citation type="journal article" date="2020" name="Front. Microbiol.">
        <title>Phenotypic and Genetic Characterization of the Cheese Ripening Yeast Geotrichum candidum.</title>
        <authorList>
            <person name="Perkins V."/>
            <person name="Vignola S."/>
            <person name="Lessard M.H."/>
            <person name="Plante P.L."/>
            <person name="Corbeil J."/>
            <person name="Dugat-Bony E."/>
            <person name="Frenette M."/>
            <person name="Labrie S."/>
        </authorList>
    </citation>
    <scope>NUCLEOTIDE SEQUENCE</scope>
    <source>
        <strain evidence="22">LMA-70</strain>
    </source>
</reference>
<dbReference type="Proteomes" id="UP000750522">
    <property type="component" value="Unassembled WGS sequence"/>
</dbReference>
<feature type="binding site" evidence="18">
    <location>
        <position position="118"/>
    </location>
    <ligand>
        <name>FAD</name>
        <dbReference type="ChEBI" id="CHEBI:57692"/>
    </ligand>
</feature>
<feature type="binding site" evidence="18">
    <location>
        <position position="133"/>
    </location>
    <ligand>
        <name>FAD</name>
        <dbReference type="ChEBI" id="CHEBI:57692"/>
    </ligand>
</feature>
<dbReference type="PROSITE" id="PS51384">
    <property type="entry name" value="FAD_FR"/>
    <property type="match status" value="1"/>
</dbReference>
<evidence type="ECO:0000313" key="22">
    <source>
        <dbReference type="EMBL" id="KAF5104276.1"/>
    </source>
</evidence>
<dbReference type="EC" id="1.6.2.2" evidence="19"/>
<dbReference type="Gene3D" id="3.40.50.80">
    <property type="entry name" value="Nucleotide-binding domain of ferredoxin-NADP reductase (FNR) module"/>
    <property type="match status" value="1"/>
</dbReference>
<name>A0A9P5G954_GEOCN</name>
<dbReference type="GO" id="GO:0090524">
    <property type="term" value="F:cytochrome-b5 reductase activity, acting on NADH"/>
    <property type="evidence" value="ECO:0007669"/>
    <property type="project" value="UniProtKB-EC"/>
</dbReference>
<feature type="binding site" evidence="18">
    <location>
        <position position="141"/>
    </location>
    <ligand>
        <name>FAD</name>
        <dbReference type="ChEBI" id="CHEBI:57692"/>
    </ligand>
</feature>
<keyword evidence="6 20" id="KW-0812">Transmembrane</keyword>
<dbReference type="Gene3D" id="2.40.30.10">
    <property type="entry name" value="Translation factors"/>
    <property type="match status" value="1"/>
</dbReference>
<keyword evidence="13 20" id="KW-0472">Membrane</keyword>
<dbReference type="SUPFAM" id="SSF63380">
    <property type="entry name" value="Riboflavin synthase domain-like"/>
    <property type="match status" value="1"/>
</dbReference>
<reference evidence="22" key="2">
    <citation type="submission" date="2020-01" db="EMBL/GenBank/DDBJ databases">
        <authorList>
            <person name="Perkins V."/>
            <person name="Lessard M.-H."/>
            <person name="Dugat-Bony E."/>
            <person name="Frenette M."/>
            <person name="Labrie S."/>
        </authorList>
    </citation>
    <scope>NUCLEOTIDE SEQUENCE</scope>
    <source>
        <strain evidence="22">LMA-70</strain>
    </source>
</reference>
<evidence type="ECO:0000256" key="5">
    <source>
        <dbReference type="ARBA" id="ARBA00022630"/>
    </source>
</evidence>
<evidence type="ECO:0000256" key="4">
    <source>
        <dbReference type="ARBA" id="ARBA00006105"/>
    </source>
</evidence>
<dbReference type="SUPFAM" id="SSF52343">
    <property type="entry name" value="Ferredoxin reductase-like, C-terminal NADP-linked domain"/>
    <property type="match status" value="1"/>
</dbReference>
<feature type="transmembrane region" description="Helical" evidence="20">
    <location>
        <begin position="36"/>
        <end position="53"/>
    </location>
</feature>
<comment type="cofactor">
    <cofactor evidence="1 18 19">
        <name>FAD</name>
        <dbReference type="ChEBI" id="CHEBI:57692"/>
    </cofactor>
</comment>
<dbReference type="InterPro" id="IPR001709">
    <property type="entry name" value="Flavoprot_Pyr_Nucl_cyt_Rdtase"/>
</dbReference>
<keyword evidence="8 18" id="KW-0274">FAD</keyword>
<comment type="function">
    <text evidence="14">NADH-dependent reductase for DPH3 and cytochrome b5. Required for the first step of diphthamide biosynthesis, a post-translational modification of histidine which occurs in elongation factor 2. DPH1 and DPH2 transfer a 3-amino-3-carboxypropyl (ACP) group from S-adenosyl-L-methionine (SAM) to a histidine residue, the reaction is assisted by a reduction system comprising DPH3 and a NADH-dependent reductase, predominantly CBR1. By reducing DPH3, also involved in the formation of the tRNA wobble base modification mcm5s 2U (5-methoxycarbonylmethyl-2-thiouridine), mediated by the elongator complex. The cytochrome b5/NADH cytochrome b5 reductase electron transfer system supports the catalytic activity of several sterol biosynthetic enzymes.</text>
</comment>
<evidence type="ECO:0000256" key="12">
    <source>
        <dbReference type="ARBA" id="ARBA00023128"/>
    </source>
</evidence>
<evidence type="ECO:0000256" key="7">
    <source>
        <dbReference type="ARBA" id="ARBA00022787"/>
    </source>
</evidence>
<dbReference type="Pfam" id="PF00175">
    <property type="entry name" value="NAD_binding_1"/>
    <property type="match status" value="1"/>
</dbReference>
<protein>
    <recommendedName>
        <fullName evidence="19">NADH-cytochrome b5 reductase</fullName>
        <ecNumber evidence="19">1.6.2.2</ecNumber>
    </recommendedName>
</protein>
<dbReference type="FunFam" id="3.40.50.80:FF:000019">
    <property type="entry name" value="NADH-cytochrome b5 reductase"/>
    <property type="match status" value="1"/>
</dbReference>